<dbReference type="Gene3D" id="1.25.40.370">
    <property type="match status" value="1"/>
</dbReference>
<keyword evidence="2" id="KW-0053">Apoptosis</keyword>
<dbReference type="Gene3D" id="2.130.10.10">
    <property type="entry name" value="YVTN repeat-like/Quinoprotein amine dehydrogenase"/>
    <property type="match status" value="3"/>
</dbReference>
<dbReference type="SUPFAM" id="SSF47986">
    <property type="entry name" value="DEATH domain"/>
    <property type="match status" value="1"/>
</dbReference>
<dbReference type="Gene3D" id="1.10.533.10">
    <property type="entry name" value="Death Domain, Fas"/>
    <property type="match status" value="1"/>
</dbReference>
<keyword evidence="7" id="KW-1185">Reference proteome</keyword>
<dbReference type="InterPro" id="IPR041452">
    <property type="entry name" value="APAF1_C"/>
</dbReference>
<evidence type="ECO:0000256" key="2">
    <source>
        <dbReference type="ARBA" id="ARBA00022703"/>
    </source>
</evidence>
<dbReference type="Gene3D" id="3.40.50.300">
    <property type="entry name" value="P-loop containing nucleotide triphosphate hydrolases"/>
    <property type="match status" value="1"/>
</dbReference>
<dbReference type="InterPro" id="IPR011029">
    <property type="entry name" value="DEATH-like_dom_sf"/>
</dbReference>
<dbReference type="Gene3D" id="1.10.10.10">
    <property type="entry name" value="Winged helix-like DNA-binding domain superfamily/Winged helix DNA-binding domain"/>
    <property type="match status" value="1"/>
</dbReference>
<dbReference type="InterPro" id="IPR015943">
    <property type="entry name" value="WD40/YVTN_repeat-like_dom_sf"/>
</dbReference>
<evidence type="ECO:0000313" key="7">
    <source>
        <dbReference type="Proteomes" id="UP000005203"/>
    </source>
</evidence>
<dbReference type="Pfam" id="PF12894">
    <property type="entry name" value="ANAPC4_WD40"/>
    <property type="match status" value="1"/>
</dbReference>
<dbReference type="Pfam" id="PF17908">
    <property type="entry name" value="APAF1_C"/>
    <property type="match status" value="1"/>
</dbReference>
<accession>A0A7M7GUQ4</accession>
<dbReference type="RefSeq" id="XP_006565907.2">
    <property type="nucleotide sequence ID" value="XM_006565844.3"/>
</dbReference>
<dbReference type="Pfam" id="PF21296">
    <property type="entry name" value="WHD_APAF1"/>
    <property type="match status" value="1"/>
</dbReference>
<dbReference type="EnsemblMetazoa" id="XM_006565844">
    <property type="protein sequence ID" value="XP_006565907"/>
    <property type="gene ID" value="LOC100578356"/>
</dbReference>
<dbReference type="GO" id="GO:0043531">
    <property type="term" value="F:ADP binding"/>
    <property type="evidence" value="ECO:0007669"/>
    <property type="project" value="InterPro"/>
</dbReference>
<reference evidence="8" key="2">
    <citation type="submission" date="2025-04" db="UniProtKB">
        <authorList>
            <consortium name="RefSeq"/>
        </authorList>
    </citation>
    <scope>IDENTIFICATION</scope>
    <source>
        <strain evidence="8">DH4</strain>
        <tissue evidence="8">Whole body</tissue>
    </source>
</reference>
<feature type="domain" description="CARD" evidence="5">
    <location>
        <begin position="1"/>
        <end position="91"/>
    </location>
</feature>
<dbReference type="InterPro" id="IPR048975">
    <property type="entry name" value="WHD_APAF1"/>
</dbReference>
<dbReference type="InterPro" id="IPR027417">
    <property type="entry name" value="P-loop_NTPase"/>
</dbReference>
<dbReference type="GO" id="GO:0042981">
    <property type="term" value="P:regulation of apoptotic process"/>
    <property type="evidence" value="ECO:0007669"/>
    <property type="project" value="InterPro"/>
</dbReference>
<dbReference type="PANTHER" id="PTHR22845:SF5">
    <property type="entry name" value="APOPTOTIC PROTEASE-ACTIVATING FACTOR 1"/>
    <property type="match status" value="1"/>
</dbReference>
<evidence type="ECO:0000313" key="6">
    <source>
        <dbReference type="EnsemblMetazoa" id="XP_006565907"/>
    </source>
</evidence>
<dbReference type="PROSITE" id="PS50082">
    <property type="entry name" value="WD_REPEATS_2"/>
    <property type="match status" value="1"/>
</dbReference>
<dbReference type="GO" id="GO:0005829">
    <property type="term" value="C:cytosol"/>
    <property type="evidence" value="ECO:0007669"/>
    <property type="project" value="UniProtKB-ARBA"/>
</dbReference>
<dbReference type="SMART" id="SM00320">
    <property type="entry name" value="WD40"/>
    <property type="match status" value="8"/>
</dbReference>
<dbReference type="InterPro" id="IPR042197">
    <property type="entry name" value="Apaf_helical"/>
</dbReference>
<dbReference type="Gene3D" id="1.10.8.430">
    <property type="entry name" value="Helical domain of apoptotic protease-activating factors"/>
    <property type="match status" value="1"/>
</dbReference>
<evidence type="ECO:0000259" key="5">
    <source>
        <dbReference type="PROSITE" id="PS50209"/>
    </source>
</evidence>
<dbReference type="Pfam" id="PF00400">
    <property type="entry name" value="WD40"/>
    <property type="match status" value="1"/>
</dbReference>
<dbReference type="InterPro" id="IPR001315">
    <property type="entry name" value="CARD"/>
</dbReference>
<gene>
    <name evidence="8" type="primary">LOC100578356</name>
</gene>
<name>A0A7M7GUQ4_APIME</name>
<protein>
    <submittedName>
        <fullName evidence="8">Apoptotic protease-activating factor 1-like isoform X1</fullName>
    </submittedName>
</protein>
<dbReference type="CDD" id="cd01671">
    <property type="entry name" value="CARD"/>
    <property type="match status" value="1"/>
</dbReference>
<dbReference type="GeneID" id="100578356"/>
<keyword evidence="1 4" id="KW-0853">WD repeat</keyword>
<evidence type="ECO:0000256" key="3">
    <source>
        <dbReference type="ARBA" id="ARBA00022737"/>
    </source>
</evidence>
<dbReference type="PANTHER" id="PTHR22845">
    <property type="entry name" value="APOPTOTIC PROTEASE-ACTIVATING FACTOR 1"/>
    <property type="match status" value="1"/>
</dbReference>
<proteinExistence type="predicted"/>
<reference evidence="6" key="1">
    <citation type="submission" date="2021-01" db="UniProtKB">
        <authorList>
            <consortium name="EnsemblMetazoa"/>
        </authorList>
    </citation>
    <scope>IDENTIFICATION</scope>
    <source>
        <strain evidence="6">DH4</strain>
    </source>
</reference>
<dbReference type="InterPro" id="IPR002182">
    <property type="entry name" value="NB-ARC"/>
</dbReference>
<dbReference type="InterPro" id="IPR024977">
    <property type="entry name" value="Apc4-like_WD40_dom"/>
</dbReference>
<organism evidence="6">
    <name type="scientific">Apis mellifera</name>
    <name type="common">Honeybee</name>
    <dbReference type="NCBI Taxonomy" id="7460"/>
    <lineage>
        <taxon>Eukaryota</taxon>
        <taxon>Metazoa</taxon>
        <taxon>Ecdysozoa</taxon>
        <taxon>Arthropoda</taxon>
        <taxon>Hexapoda</taxon>
        <taxon>Insecta</taxon>
        <taxon>Pterygota</taxon>
        <taxon>Neoptera</taxon>
        <taxon>Endopterygota</taxon>
        <taxon>Hymenoptera</taxon>
        <taxon>Apocrita</taxon>
        <taxon>Aculeata</taxon>
        <taxon>Apoidea</taxon>
        <taxon>Anthophila</taxon>
        <taxon>Apidae</taxon>
        <taxon>Apis</taxon>
    </lineage>
</organism>
<dbReference type="InterPro" id="IPR001680">
    <property type="entry name" value="WD40_rpt"/>
</dbReference>
<dbReference type="SUPFAM" id="SSF52540">
    <property type="entry name" value="P-loop containing nucleoside triphosphate hydrolases"/>
    <property type="match status" value="1"/>
</dbReference>
<dbReference type="InterPro" id="IPR011047">
    <property type="entry name" value="Quinoprotein_ADH-like_sf"/>
</dbReference>
<feature type="repeat" description="WD" evidence="4">
    <location>
        <begin position="726"/>
        <end position="758"/>
    </location>
</feature>
<dbReference type="InterPro" id="IPR036388">
    <property type="entry name" value="WH-like_DNA-bd_sf"/>
</dbReference>
<dbReference type="InterPro" id="IPR036322">
    <property type="entry name" value="WD40_repeat_dom_sf"/>
</dbReference>
<keyword evidence="3" id="KW-0677">Repeat</keyword>
<accession>A0A8B6Z5K7</accession>
<dbReference type="OrthoDB" id="1357022at2759"/>
<dbReference type="PROSITE" id="PS50209">
    <property type="entry name" value="CARD"/>
    <property type="match status" value="1"/>
</dbReference>
<dbReference type="GO" id="GO:0006915">
    <property type="term" value="P:apoptotic process"/>
    <property type="evidence" value="ECO:0007669"/>
    <property type="project" value="UniProtKB-KW"/>
</dbReference>
<sequence length="1372" mass="159078">MDKLHQHILKVLRKSIMADMDVHNGIIKLLQSEYILTDIQIARIENGASKEEKAEILLDILPSCGPGAFDIFRQALKHHYEWLSNDMDKLEESVRSFCDIKNISTPTLPPTSPLTVVREAKIKQLQSYLEELQPNEYIVLHGMKGFGKSCLTASTLKNMKFVRNIFCNEVYWIKFGYKRPVDEEILFQLNTLYHRVKNLEIVPESLKPESLKDSLIYFLQEHFSREKHCHALLILDDVCDSKIIETFDFGCKTLVITADLDVVWEKRPRVIEMNDGFTETESLGLFAKVLDTEIENLPLEAKRIHDECKGMPLLIAMFSAQFKEFKHDMKLRPDRWKYYLNSLRNKDENNHVIKKFWEKQEVIFNMCIEQLPLEMRKRYEELVIFREDVNITPQTLEILWEGGLFQVEEMMLDLCHKSLAAKQWNDELRSYIYGVHDLLLCHLRQKFSKNELIQMHKSLIKKYHKYCNGDFSKLPADNYSHSYIGYHLEQAKLYDEFPNIYLDFDFIQQAIVHSGLNNLLIDLNNYRKYITKDCDPEYEKRFVDLEKFLEENSSTIAEHRRKKCLDIVQIAMSHPYPGYIKDTAIKLAKGRSKYLYLFHDKTGQIDIPLSEEMSTEICTSCFINDPNLILIGNRSGEIFLWYSIFKRQKIFNGHDKNSCIKKIIVCNEGDYFLSLDDRGIVKLFKIFDDENYEESNNAILSPRQKQSFWSGIFTSKIPRDDSSVIFSVPNEIILDVTFSHDSSSIAACTNKGTIRIWDCHGNILSNHGHNPQSSLKNIAFTLENNITSLLHIMDEIHGVIISYCKYGDKYEYISTYNLDLKKKKVIFFCSVPLQNNSLFIVTQKKAIYVKWFRSSNNHMHSYNKQVRASVENEKTVYVCASMTDDGQYIVLADSSGFINVWNINIGLHPITTYKSRVSSLDTYWLKDEGYHIICGSENRLLHKWKFPVEGTGISIKKPLFDAKVQNFGNTSDTIVMETRSNTIITLIGDDKIAETEQIDGKINNLILYADKIIYVTDKGMINMFDTRSKENIRILNFSSNVELITVLDIKKDIINNGILVCRGTDDNLQVWENIKLKYIIPNTGYVIAIHTIDQECLVTITRNGIITIWNIKNMNWLQTDRVNGNSEIIFSCLSYQKNFLAVLNENRDVVLYKLQKDIILNPAYIKIIECSRLTYIHKLTCCEISQNEKYLAIGFENGNISIIDTFTFEEIRKLNFHTSSVTQLHWAPSMIEIPILLSVSSDELIWWNITLILHIRKPKSEKRTVLNHSFSSPSVSKITNDFPHISTSQSIDSYICHLQNQLQGKNTKNDIDKLTKFWKSKEGKDPKQPGILAIVELPSNFFAKICVSTDFTKYVTVDIYGSISTFTLCGYD</sequence>
<dbReference type="SUPFAM" id="SSF50978">
    <property type="entry name" value="WD40 repeat-like"/>
    <property type="match status" value="1"/>
</dbReference>
<evidence type="ECO:0000256" key="4">
    <source>
        <dbReference type="PROSITE-ProRule" id="PRU00221"/>
    </source>
</evidence>
<evidence type="ECO:0000256" key="1">
    <source>
        <dbReference type="ARBA" id="ARBA00022574"/>
    </source>
</evidence>
<evidence type="ECO:0000313" key="8">
    <source>
        <dbReference type="RefSeq" id="XP_006565907.2"/>
    </source>
</evidence>
<dbReference type="SUPFAM" id="SSF50998">
    <property type="entry name" value="Quinoprotein alcohol dehydrogenase-like"/>
    <property type="match status" value="1"/>
</dbReference>
<dbReference type="Pfam" id="PF00619">
    <property type="entry name" value="CARD"/>
    <property type="match status" value="1"/>
</dbReference>
<dbReference type="Proteomes" id="UP000005203">
    <property type="component" value="Linkage group LG2"/>
</dbReference>
<dbReference type="Pfam" id="PF00931">
    <property type="entry name" value="NB-ARC"/>
    <property type="match status" value="1"/>
</dbReference>
<dbReference type="KEGG" id="ame:100578356"/>